<sequence length="99" mass="11228">MYEIFEALFPCGSITGAPKHETITLIESLERRERGIYCGSIGVVHKKRASFSVAIRTLRHRGERFCYGVGVYHLGSRAQDEWEELGLKAEICEPKVPFV</sequence>
<evidence type="ECO:0000313" key="3">
    <source>
        <dbReference type="Proteomes" id="UP000254841"/>
    </source>
</evidence>
<dbReference type="InterPro" id="IPR019999">
    <property type="entry name" value="Anth_synth_I-like"/>
</dbReference>
<dbReference type="AlphaFoldDB" id="A0A377JL60"/>
<dbReference type="PANTHER" id="PTHR11236:SF50">
    <property type="entry name" value="AMINODEOXYCHORISMATE SYNTHASE COMPONENT 1"/>
    <property type="match status" value="1"/>
</dbReference>
<dbReference type="GO" id="GO:0000162">
    <property type="term" value="P:L-tryptophan biosynthetic process"/>
    <property type="evidence" value="ECO:0007669"/>
    <property type="project" value="TreeGrafter"/>
</dbReference>
<dbReference type="InterPro" id="IPR015890">
    <property type="entry name" value="Chorismate_C"/>
</dbReference>
<dbReference type="EC" id="2.6.1.85" evidence="2"/>
<dbReference type="Gene3D" id="3.60.120.10">
    <property type="entry name" value="Anthranilate synthase"/>
    <property type="match status" value="1"/>
</dbReference>
<accession>A0A377JL60</accession>
<dbReference type="SUPFAM" id="SSF56322">
    <property type="entry name" value="ADC synthase"/>
    <property type="match status" value="1"/>
</dbReference>
<feature type="domain" description="Chorismate-utilising enzyme C-terminal" evidence="1">
    <location>
        <begin position="3"/>
        <end position="88"/>
    </location>
</feature>
<dbReference type="PANTHER" id="PTHR11236">
    <property type="entry name" value="AMINOBENZOATE/ANTHRANILATE SYNTHASE"/>
    <property type="match status" value="1"/>
</dbReference>
<evidence type="ECO:0000259" key="1">
    <source>
        <dbReference type="Pfam" id="PF00425"/>
    </source>
</evidence>
<reference evidence="2 3" key="1">
    <citation type="submission" date="2018-06" db="EMBL/GenBank/DDBJ databases">
        <authorList>
            <consortium name="Pathogen Informatics"/>
            <person name="Doyle S."/>
        </authorList>
    </citation>
    <scope>NUCLEOTIDE SEQUENCE [LARGE SCALE GENOMIC DNA]</scope>
    <source>
        <strain evidence="2 3">NCTC12410</strain>
    </source>
</reference>
<dbReference type="InterPro" id="IPR005801">
    <property type="entry name" value="ADC_synthase"/>
</dbReference>
<dbReference type="GO" id="GO:0046820">
    <property type="term" value="F:4-amino-4-deoxychorismate synthase activity"/>
    <property type="evidence" value="ECO:0007669"/>
    <property type="project" value="UniProtKB-EC"/>
</dbReference>
<keyword evidence="2" id="KW-0032">Aminotransferase</keyword>
<dbReference type="EMBL" id="UGHV01000005">
    <property type="protein sequence ID" value="STP06514.1"/>
    <property type="molecule type" value="Genomic_DNA"/>
</dbReference>
<keyword evidence="2" id="KW-0808">Transferase</keyword>
<proteinExistence type="predicted"/>
<evidence type="ECO:0000313" key="2">
    <source>
        <dbReference type="EMBL" id="STP06514.1"/>
    </source>
</evidence>
<dbReference type="Proteomes" id="UP000254841">
    <property type="component" value="Unassembled WGS sequence"/>
</dbReference>
<organism evidence="2 3">
    <name type="scientific">Helicobacter canis</name>
    <dbReference type="NCBI Taxonomy" id="29419"/>
    <lineage>
        <taxon>Bacteria</taxon>
        <taxon>Pseudomonadati</taxon>
        <taxon>Campylobacterota</taxon>
        <taxon>Epsilonproteobacteria</taxon>
        <taxon>Campylobacterales</taxon>
        <taxon>Helicobacteraceae</taxon>
        <taxon>Helicobacter</taxon>
    </lineage>
</organism>
<gene>
    <name evidence="2" type="primary">pabB</name>
    <name evidence="2" type="ORF">NCTC12410_02053</name>
</gene>
<dbReference type="Pfam" id="PF00425">
    <property type="entry name" value="Chorismate_bind"/>
    <property type="match status" value="1"/>
</dbReference>
<name>A0A377JL60_9HELI</name>
<protein>
    <submittedName>
        <fullName evidence="2">Para-aminobenzoate synthetase</fullName>
        <ecNumber evidence="2">2.6.1.85</ecNumber>
    </submittedName>
</protein>